<feature type="region of interest" description="Disordered" evidence="1">
    <location>
        <begin position="191"/>
        <end position="333"/>
    </location>
</feature>
<feature type="region of interest" description="Disordered" evidence="1">
    <location>
        <begin position="370"/>
        <end position="587"/>
    </location>
</feature>
<evidence type="ECO:0000256" key="1">
    <source>
        <dbReference type="SAM" id="MobiDB-lite"/>
    </source>
</evidence>
<dbReference type="EMBL" id="KV428065">
    <property type="protein sequence ID" value="KZT38328.1"/>
    <property type="molecule type" value="Genomic_DNA"/>
</dbReference>
<feature type="compositionally biased region" description="Polar residues" evidence="1">
    <location>
        <begin position="699"/>
        <end position="713"/>
    </location>
</feature>
<accession>A0A166DB35</accession>
<feature type="region of interest" description="Disordered" evidence="1">
    <location>
        <begin position="667"/>
        <end position="756"/>
    </location>
</feature>
<evidence type="ECO:0000313" key="3">
    <source>
        <dbReference type="Proteomes" id="UP000076798"/>
    </source>
</evidence>
<feature type="compositionally biased region" description="Polar residues" evidence="1">
    <location>
        <begin position="455"/>
        <end position="489"/>
    </location>
</feature>
<evidence type="ECO:0000313" key="2">
    <source>
        <dbReference type="EMBL" id="KZT38328.1"/>
    </source>
</evidence>
<feature type="compositionally biased region" description="Polar residues" evidence="1">
    <location>
        <begin position="1"/>
        <end position="10"/>
    </location>
</feature>
<reference evidence="2 3" key="1">
    <citation type="journal article" date="2016" name="Mol. Biol. Evol.">
        <title>Comparative Genomics of Early-Diverging Mushroom-Forming Fungi Provides Insights into the Origins of Lignocellulose Decay Capabilities.</title>
        <authorList>
            <person name="Nagy L.G."/>
            <person name="Riley R."/>
            <person name="Tritt A."/>
            <person name="Adam C."/>
            <person name="Daum C."/>
            <person name="Floudas D."/>
            <person name="Sun H."/>
            <person name="Yadav J.S."/>
            <person name="Pangilinan J."/>
            <person name="Larsson K.H."/>
            <person name="Matsuura K."/>
            <person name="Barry K."/>
            <person name="Labutti K."/>
            <person name="Kuo R."/>
            <person name="Ohm R.A."/>
            <person name="Bhattacharya S.S."/>
            <person name="Shirouzu T."/>
            <person name="Yoshinaga Y."/>
            <person name="Martin F.M."/>
            <person name="Grigoriev I.V."/>
            <person name="Hibbett D.S."/>
        </authorList>
    </citation>
    <scope>NUCLEOTIDE SEQUENCE [LARGE SCALE GENOMIC DNA]</scope>
    <source>
        <strain evidence="2 3">HHB10207 ss-3</strain>
    </source>
</reference>
<feature type="compositionally biased region" description="Basic and acidic residues" evidence="1">
    <location>
        <begin position="443"/>
        <end position="454"/>
    </location>
</feature>
<evidence type="ECO:0008006" key="4">
    <source>
        <dbReference type="Google" id="ProtNLM"/>
    </source>
</evidence>
<gene>
    <name evidence="2" type="ORF">SISSUDRAFT_761200</name>
</gene>
<feature type="compositionally biased region" description="Polar residues" evidence="1">
    <location>
        <begin position="375"/>
        <end position="394"/>
    </location>
</feature>
<feature type="region of interest" description="Disordered" evidence="1">
    <location>
        <begin position="947"/>
        <end position="1034"/>
    </location>
</feature>
<feature type="compositionally biased region" description="Basic and acidic residues" evidence="1">
    <location>
        <begin position="562"/>
        <end position="580"/>
    </location>
</feature>
<feature type="compositionally biased region" description="Polar residues" evidence="1">
    <location>
        <begin position="909"/>
        <end position="928"/>
    </location>
</feature>
<feature type="compositionally biased region" description="Low complexity" evidence="1">
    <location>
        <begin position="1003"/>
        <end position="1026"/>
    </location>
</feature>
<feature type="compositionally biased region" description="Low complexity" evidence="1">
    <location>
        <begin position="62"/>
        <end position="87"/>
    </location>
</feature>
<feature type="compositionally biased region" description="Basic and acidic residues" evidence="1">
    <location>
        <begin position="519"/>
        <end position="536"/>
    </location>
</feature>
<feature type="compositionally biased region" description="Basic and acidic residues" evidence="1">
    <location>
        <begin position="26"/>
        <end position="36"/>
    </location>
</feature>
<feature type="compositionally biased region" description="Polar residues" evidence="1">
    <location>
        <begin position="720"/>
        <end position="738"/>
    </location>
</feature>
<name>A0A166DB35_9AGAM</name>
<feature type="compositionally biased region" description="Basic and acidic residues" evidence="1">
    <location>
        <begin position="88"/>
        <end position="99"/>
    </location>
</feature>
<organism evidence="2 3">
    <name type="scientific">Sistotremastrum suecicum HHB10207 ss-3</name>
    <dbReference type="NCBI Taxonomy" id="1314776"/>
    <lineage>
        <taxon>Eukaryota</taxon>
        <taxon>Fungi</taxon>
        <taxon>Dikarya</taxon>
        <taxon>Basidiomycota</taxon>
        <taxon>Agaricomycotina</taxon>
        <taxon>Agaricomycetes</taxon>
        <taxon>Sistotremastrales</taxon>
        <taxon>Sistotremastraceae</taxon>
        <taxon>Sistotremastrum</taxon>
    </lineage>
</organism>
<feature type="region of interest" description="Disordered" evidence="1">
    <location>
        <begin position="1"/>
        <end position="145"/>
    </location>
</feature>
<proteinExistence type="predicted"/>
<sequence length="1091" mass="117388">MANLIHSSVSYHPPRDSVVSSTYSDSPERPPLERQLTDNLLDYYQSEDAGKVYVRPYPAPSPSASTTPVQSETELSSGSSYSETSYSRGHDKQDSRRGDQSGAPARSGTASKAMQGSAHNSLDATGVHRRVSTRSAGGTDKRRLAIVELDPSPMVTTTNPSVVTTTQNPKENLHERRGMVGHLALVAPPDAAPQHYTDISPPASAPPTRSKSMARHMEASLDGSQSASSGHHRSYSEMQSNTIRKMPSIKKAPRDVGIVGTNPPNTPDRIPSRPPSRPQEDDNAPATFPESATSPIFQRPKDRSPSPYLNPSLSEPSSPAVELGGNAPSSGHLDTTWKVLQSAHTTPAIGEAKDIKQSVAGPVVLAIPPRHFDWNTPTQPNQNTPEIKTTSSSPVHLPSPSDTAYLHYVPGVHSTAGPLPPPPRHIIPSAKTAPPPRPPRRTSPPDKIGRETSPTKRPTQSSVSSREQSPVKGSSSVSRPVQDANSVNSKIEPAQVVHHQPSPSPVTPSPEPLLLDSRSSSDVKLETVIEATREDSTPLTPPIESSTLVVDEDQTPTRSRIVRSDHVREGESSTHPKADTHGSSVLHSSPSMMRHVELPPTPESDLDVVHERKPRDMATFDDLVAAVGEAIDDIGLVRSEDVPPPTVLEPPRSSKILVERRSAAELQRANSWVSMESDTQSTDEVKYRRVSAGSGLERSPNSLTRSLSHSPSGNGIRGTSPMQRISRTASLLSPSRASLHSHSKSRGNSPSEPPIALPPSSFKFHAAWPDALRFDDVLAMRNSADRANAYARKIKELSYCECGLEEWMLWMKARGHGRRGDYPSSVPMSAVSSTLSPAQSIPLDFGGSQPRNVSHGTMASDMTFPTRPEASVAVEIPYTSSDEFMSPISPANSLPYPSLAQGPGYRGSIQRSQTFGSMSPSTSLKPLSSGFFSTIGRKASMKKERFGAFPQSPSNTKVPLGKLSISSPQPRPIKLGPPRLPGGPRSPATRAQRAGSVLGPSRTSDLSSPDSHHPLSSSPTHMSSLPARAYNSPPLADDEFNRQLAKLVDVFPHADRGVLAGYLRRAGQDILAIGQYVEDQKNGTIKTENWV</sequence>
<keyword evidence="3" id="KW-1185">Reference proteome</keyword>
<dbReference type="STRING" id="1314776.A0A166DB35"/>
<feature type="compositionally biased region" description="Polar residues" evidence="1">
    <location>
        <begin position="108"/>
        <end position="123"/>
    </location>
</feature>
<feature type="compositionally biased region" description="Pro residues" evidence="1">
    <location>
        <begin position="502"/>
        <end position="511"/>
    </location>
</feature>
<feature type="region of interest" description="Disordered" evidence="1">
    <location>
        <begin position="895"/>
        <end position="928"/>
    </location>
</feature>
<feature type="compositionally biased region" description="Polar residues" evidence="1">
    <location>
        <begin position="307"/>
        <end position="317"/>
    </location>
</feature>
<dbReference type="OrthoDB" id="2413468at2759"/>
<feature type="compositionally biased region" description="Low complexity" evidence="1">
    <location>
        <begin position="972"/>
        <end position="987"/>
    </location>
</feature>
<feature type="compositionally biased region" description="Polar residues" evidence="1">
    <location>
        <begin position="668"/>
        <end position="682"/>
    </location>
</feature>
<protein>
    <recommendedName>
        <fullName evidence="4">CUE domain-containing protein</fullName>
    </recommendedName>
</protein>
<dbReference type="Proteomes" id="UP000076798">
    <property type="component" value="Unassembled WGS sequence"/>
</dbReference>
<dbReference type="AlphaFoldDB" id="A0A166DB35"/>